<proteinExistence type="predicted"/>
<evidence type="ECO:0000256" key="1">
    <source>
        <dbReference type="ARBA" id="ARBA00004459"/>
    </source>
</evidence>
<dbReference type="PANTHER" id="PTHR35603">
    <property type="match status" value="1"/>
</dbReference>
<evidence type="ECO:0000256" key="2">
    <source>
        <dbReference type="ARBA" id="ARBA00022729"/>
    </source>
</evidence>
<dbReference type="Pfam" id="PF05433">
    <property type="entry name" value="Rick_17kDa_Anti"/>
    <property type="match status" value="1"/>
</dbReference>
<dbReference type="PANTHER" id="PTHR35603:SF1">
    <property type="entry name" value="OUTER MEMBRANE LIPOPROTEIN SLYB"/>
    <property type="match status" value="1"/>
</dbReference>
<keyword evidence="3" id="KW-0472">Membrane</keyword>
<gene>
    <name evidence="7" type="ORF">M3P05_06555</name>
</gene>
<comment type="caution">
    <text evidence="7">The sequence shown here is derived from an EMBL/GenBank/DDBJ whole genome shotgun (WGS) entry which is preliminary data.</text>
</comment>
<keyword evidence="5" id="KW-0449">Lipoprotein</keyword>
<keyword evidence="2" id="KW-0732">Signal</keyword>
<accession>A0ABT0PE16</accession>
<reference evidence="7 8" key="1">
    <citation type="submission" date="2022-05" db="EMBL/GenBank/DDBJ databases">
        <authorList>
            <person name="Park J.-S."/>
        </authorList>
    </citation>
    <scope>NUCLEOTIDE SEQUENCE [LARGE SCALE GENOMIC DNA]</scope>
    <source>
        <strain evidence="7 8">2012CJ34-2</strain>
    </source>
</reference>
<name>A0ABT0PE16_9GAMM</name>
<evidence type="ECO:0000259" key="6">
    <source>
        <dbReference type="Pfam" id="PF05433"/>
    </source>
</evidence>
<keyword evidence="4" id="KW-0564">Palmitate</keyword>
<comment type="subcellular location">
    <subcellularLocation>
        <location evidence="1">Cell outer membrane</location>
        <topology evidence="1">Lipid-anchor</topology>
    </subcellularLocation>
</comment>
<dbReference type="InterPro" id="IPR051407">
    <property type="entry name" value="Bact_OM_lipoprot/Surf_antigen"/>
</dbReference>
<dbReference type="PROSITE" id="PS51257">
    <property type="entry name" value="PROKAR_LIPOPROTEIN"/>
    <property type="match status" value="1"/>
</dbReference>
<organism evidence="7 8">
    <name type="scientific">Parendozoicomonas callyspongiae</name>
    <dbReference type="NCBI Taxonomy" id="2942213"/>
    <lineage>
        <taxon>Bacteria</taxon>
        <taxon>Pseudomonadati</taxon>
        <taxon>Pseudomonadota</taxon>
        <taxon>Gammaproteobacteria</taxon>
        <taxon>Oceanospirillales</taxon>
        <taxon>Endozoicomonadaceae</taxon>
        <taxon>Parendozoicomonas</taxon>
    </lineage>
</organism>
<evidence type="ECO:0000313" key="8">
    <source>
        <dbReference type="Proteomes" id="UP001203338"/>
    </source>
</evidence>
<evidence type="ECO:0000256" key="5">
    <source>
        <dbReference type="ARBA" id="ARBA00023288"/>
    </source>
</evidence>
<evidence type="ECO:0000313" key="7">
    <source>
        <dbReference type="EMBL" id="MCL6269600.1"/>
    </source>
</evidence>
<protein>
    <submittedName>
        <fullName evidence="7">Glycine zipper 2TM domain-containing protein</fullName>
    </submittedName>
</protein>
<dbReference type="EMBL" id="JAMFLX010000006">
    <property type="protein sequence ID" value="MCL6269600.1"/>
    <property type="molecule type" value="Genomic_DNA"/>
</dbReference>
<dbReference type="RefSeq" id="WP_249698654.1">
    <property type="nucleotide sequence ID" value="NZ_JAMFLX010000006.1"/>
</dbReference>
<dbReference type="Proteomes" id="UP001203338">
    <property type="component" value="Unassembled WGS sequence"/>
</dbReference>
<keyword evidence="8" id="KW-1185">Reference proteome</keyword>
<dbReference type="InterPro" id="IPR008816">
    <property type="entry name" value="Gly_zipper_2TM_dom"/>
</dbReference>
<evidence type="ECO:0000256" key="3">
    <source>
        <dbReference type="ARBA" id="ARBA00023136"/>
    </source>
</evidence>
<evidence type="ECO:0000256" key="4">
    <source>
        <dbReference type="ARBA" id="ARBA00023139"/>
    </source>
</evidence>
<feature type="domain" description="Glycine zipper 2TM" evidence="6">
    <location>
        <begin position="62"/>
        <end position="102"/>
    </location>
</feature>
<sequence>MKFLHIPAFLIMLPVLLLTGGCMSDMTGTNYDRGEARTLQSVQFGEIVDIENVKLEGSKSGVGTVAGAAVGGLAGSKVGHGRGSAVAAIAGAVAGGVLGNAAENKITEGTGLNITVRLDNGNHVSVVQQLEKGNSFRVGDRVRVLTQGRTARVVHSAH</sequence>